<sequence length="188" mass="20934">MAKCDIESIEHTLDDCVLKFGIHITLGSIVLPFIGRTELFSYASSEADVHFAVTALRRKLILGIESVPAPSVNAQSALLFLQKGEHYDLMLLYTSYRFKQRGMKTYYLGTNVPAKSLHNAIEQKKPDLICTYLCPGQKISGDYFFLDKSASISGDAAIVYGKAESLQTEPVIHVMYYADLLSAKLEWA</sequence>
<reference evidence="2" key="1">
    <citation type="journal article" date="2019" name="Int. J. Syst. Evol. Microbiol.">
        <title>The Global Catalogue of Microorganisms (GCM) 10K type strain sequencing project: providing services to taxonomists for standard genome sequencing and annotation.</title>
        <authorList>
            <consortium name="The Broad Institute Genomics Platform"/>
            <consortium name="The Broad Institute Genome Sequencing Center for Infectious Disease"/>
            <person name="Wu L."/>
            <person name="Ma J."/>
        </authorList>
    </citation>
    <scope>NUCLEOTIDE SEQUENCE [LARGE SCALE GENOMIC DNA]</scope>
    <source>
        <strain evidence="2">JCM 17919</strain>
    </source>
</reference>
<gene>
    <name evidence="1" type="ORF">GCM10023184_45680</name>
</gene>
<evidence type="ECO:0000313" key="2">
    <source>
        <dbReference type="Proteomes" id="UP001501725"/>
    </source>
</evidence>
<dbReference type="Proteomes" id="UP001501725">
    <property type="component" value="Unassembled WGS sequence"/>
</dbReference>
<accession>A0ABP8HTX9</accession>
<proteinExistence type="predicted"/>
<name>A0ABP8HTX9_9BACT</name>
<organism evidence="1 2">
    <name type="scientific">Flaviaesturariibacter amylovorans</name>
    <dbReference type="NCBI Taxonomy" id="1084520"/>
    <lineage>
        <taxon>Bacteria</taxon>
        <taxon>Pseudomonadati</taxon>
        <taxon>Bacteroidota</taxon>
        <taxon>Chitinophagia</taxon>
        <taxon>Chitinophagales</taxon>
        <taxon>Chitinophagaceae</taxon>
        <taxon>Flaviaestuariibacter</taxon>
    </lineage>
</organism>
<dbReference type="Gene3D" id="3.40.50.280">
    <property type="entry name" value="Cobalamin-binding domain"/>
    <property type="match status" value="1"/>
</dbReference>
<dbReference type="EMBL" id="BAABGY010000019">
    <property type="protein sequence ID" value="GAA4344409.1"/>
    <property type="molecule type" value="Genomic_DNA"/>
</dbReference>
<protein>
    <submittedName>
        <fullName evidence="1">Uncharacterized protein</fullName>
    </submittedName>
</protein>
<keyword evidence="2" id="KW-1185">Reference proteome</keyword>
<comment type="caution">
    <text evidence="1">The sequence shown here is derived from an EMBL/GenBank/DDBJ whole genome shotgun (WGS) entry which is preliminary data.</text>
</comment>
<evidence type="ECO:0000313" key="1">
    <source>
        <dbReference type="EMBL" id="GAA4344409.1"/>
    </source>
</evidence>